<reference evidence="1 2" key="1">
    <citation type="journal article" date="2012" name="Science">
        <title>The Paleozoic origin of enzymatic lignin decomposition reconstructed from 31 fungal genomes.</title>
        <authorList>
            <person name="Floudas D."/>
            <person name="Binder M."/>
            <person name="Riley R."/>
            <person name="Barry K."/>
            <person name="Blanchette R.A."/>
            <person name="Henrissat B."/>
            <person name="Martinez A.T."/>
            <person name="Otillar R."/>
            <person name="Spatafora J.W."/>
            <person name="Yadav J.S."/>
            <person name="Aerts A."/>
            <person name="Benoit I."/>
            <person name="Boyd A."/>
            <person name="Carlson A."/>
            <person name="Copeland A."/>
            <person name="Coutinho P.M."/>
            <person name="de Vries R.P."/>
            <person name="Ferreira P."/>
            <person name="Findley K."/>
            <person name="Foster B."/>
            <person name="Gaskell J."/>
            <person name="Glotzer D."/>
            <person name="Gorecki P."/>
            <person name="Heitman J."/>
            <person name="Hesse C."/>
            <person name="Hori C."/>
            <person name="Igarashi K."/>
            <person name="Jurgens J.A."/>
            <person name="Kallen N."/>
            <person name="Kersten P."/>
            <person name="Kohler A."/>
            <person name="Kuees U."/>
            <person name="Kumar T.K.A."/>
            <person name="Kuo A."/>
            <person name="LaButti K."/>
            <person name="Larrondo L.F."/>
            <person name="Lindquist E."/>
            <person name="Ling A."/>
            <person name="Lombard V."/>
            <person name="Lucas S."/>
            <person name="Lundell T."/>
            <person name="Martin R."/>
            <person name="McLaughlin D.J."/>
            <person name="Morgenstern I."/>
            <person name="Morin E."/>
            <person name="Murat C."/>
            <person name="Nagy L.G."/>
            <person name="Nolan M."/>
            <person name="Ohm R.A."/>
            <person name="Patyshakuliyeva A."/>
            <person name="Rokas A."/>
            <person name="Ruiz-Duenas F.J."/>
            <person name="Sabat G."/>
            <person name="Salamov A."/>
            <person name="Samejima M."/>
            <person name="Schmutz J."/>
            <person name="Slot J.C."/>
            <person name="St John F."/>
            <person name="Stenlid J."/>
            <person name="Sun H."/>
            <person name="Sun S."/>
            <person name="Syed K."/>
            <person name="Tsang A."/>
            <person name="Wiebenga A."/>
            <person name="Young D."/>
            <person name="Pisabarro A."/>
            <person name="Eastwood D.C."/>
            <person name="Martin F."/>
            <person name="Cullen D."/>
            <person name="Grigoriev I.V."/>
            <person name="Hibbett D.S."/>
        </authorList>
    </citation>
    <scope>NUCLEOTIDE SEQUENCE [LARGE SCALE GENOMIC DNA]</scope>
    <source>
        <strain evidence="1 2">ATCC 11539</strain>
    </source>
</reference>
<dbReference type="Proteomes" id="UP000030669">
    <property type="component" value="Unassembled WGS sequence"/>
</dbReference>
<dbReference type="GeneID" id="19299136"/>
<organism evidence="1 2">
    <name type="scientific">Gloeophyllum trabeum (strain ATCC 11539 / FP-39264 / Madison 617)</name>
    <name type="common">Brown rot fungus</name>
    <dbReference type="NCBI Taxonomy" id="670483"/>
    <lineage>
        <taxon>Eukaryota</taxon>
        <taxon>Fungi</taxon>
        <taxon>Dikarya</taxon>
        <taxon>Basidiomycota</taxon>
        <taxon>Agaricomycotina</taxon>
        <taxon>Agaricomycetes</taxon>
        <taxon>Gloeophyllales</taxon>
        <taxon>Gloeophyllaceae</taxon>
        <taxon>Gloeophyllum</taxon>
    </lineage>
</organism>
<dbReference type="RefSeq" id="XP_007863396.1">
    <property type="nucleotide sequence ID" value="XM_007865205.1"/>
</dbReference>
<gene>
    <name evidence="1" type="ORF">GLOTRDRAFT_110039</name>
</gene>
<keyword evidence="2" id="KW-1185">Reference proteome</keyword>
<sequence>MSACTLSLKRTKLHPHKSSCRSISTLPRPYRFHIGTSWAGKPRDPRVKRVKSSFPPDSSILKWKEEELRRLHKATWSKDPGEDFFYVQEVSSTKL</sequence>
<protein>
    <submittedName>
        <fullName evidence="1">Uncharacterized protein</fullName>
    </submittedName>
</protein>
<dbReference type="HOGENOM" id="CLU_2372991_0_0_1"/>
<dbReference type="STRING" id="670483.S7RXN5"/>
<dbReference type="OrthoDB" id="3262984at2759"/>
<dbReference type="EMBL" id="KB469298">
    <property type="protein sequence ID" value="EPQ58129.1"/>
    <property type="molecule type" value="Genomic_DNA"/>
</dbReference>
<dbReference type="KEGG" id="gtr:GLOTRDRAFT_110039"/>
<evidence type="ECO:0000313" key="2">
    <source>
        <dbReference type="Proteomes" id="UP000030669"/>
    </source>
</evidence>
<evidence type="ECO:0000313" key="1">
    <source>
        <dbReference type="EMBL" id="EPQ58129.1"/>
    </source>
</evidence>
<proteinExistence type="predicted"/>
<name>S7RXN5_GLOTA</name>
<accession>S7RXN5</accession>
<dbReference type="AlphaFoldDB" id="S7RXN5"/>